<sequence length="145" mass="15609">MDDSLGAHEFDDWKWTLSEAECSSVVISIHAAHQMDFKFILLVQKGANEASFNKLPTSVNGSVGSTNTQPTPGHEIVCQLGVSPPLVDSHNVPGSLTFVRRLCSAPELNPKLSAGKLRHSTGSSLHLTEFKTPDMIVAKLSLDGK</sequence>
<comment type="caution">
    <text evidence="1">The sequence shown here is derived from an EMBL/GenBank/DDBJ whole genome shotgun (WGS) entry which is preliminary data.</text>
</comment>
<dbReference type="OrthoDB" id="196858at2759"/>
<evidence type="ECO:0000313" key="2">
    <source>
        <dbReference type="Proteomes" id="UP000765509"/>
    </source>
</evidence>
<protein>
    <submittedName>
        <fullName evidence="1">Uncharacterized protein</fullName>
    </submittedName>
</protein>
<organism evidence="1 2">
    <name type="scientific">Austropuccinia psidii MF-1</name>
    <dbReference type="NCBI Taxonomy" id="1389203"/>
    <lineage>
        <taxon>Eukaryota</taxon>
        <taxon>Fungi</taxon>
        <taxon>Dikarya</taxon>
        <taxon>Basidiomycota</taxon>
        <taxon>Pucciniomycotina</taxon>
        <taxon>Pucciniomycetes</taxon>
        <taxon>Pucciniales</taxon>
        <taxon>Sphaerophragmiaceae</taxon>
        <taxon>Austropuccinia</taxon>
    </lineage>
</organism>
<keyword evidence="2" id="KW-1185">Reference proteome</keyword>
<name>A0A9Q3BG32_9BASI</name>
<dbReference type="AlphaFoldDB" id="A0A9Q3BG32"/>
<dbReference type="EMBL" id="AVOT02000815">
    <property type="protein sequence ID" value="MBW0464570.1"/>
    <property type="molecule type" value="Genomic_DNA"/>
</dbReference>
<gene>
    <name evidence="1" type="ORF">O181_004285</name>
</gene>
<proteinExistence type="predicted"/>
<dbReference type="Proteomes" id="UP000765509">
    <property type="component" value="Unassembled WGS sequence"/>
</dbReference>
<accession>A0A9Q3BG32</accession>
<reference evidence="1" key="1">
    <citation type="submission" date="2021-03" db="EMBL/GenBank/DDBJ databases">
        <title>Draft genome sequence of rust myrtle Austropuccinia psidii MF-1, a brazilian biotype.</title>
        <authorList>
            <person name="Quecine M.C."/>
            <person name="Pachon D.M.R."/>
            <person name="Bonatelli M.L."/>
            <person name="Correr F.H."/>
            <person name="Franceschini L.M."/>
            <person name="Leite T.F."/>
            <person name="Margarido G.R.A."/>
            <person name="Almeida C.A."/>
            <person name="Ferrarezi J.A."/>
            <person name="Labate C.A."/>
        </authorList>
    </citation>
    <scope>NUCLEOTIDE SEQUENCE</scope>
    <source>
        <strain evidence="1">MF-1</strain>
    </source>
</reference>
<evidence type="ECO:0000313" key="1">
    <source>
        <dbReference type="EMBL" id="MBW0464570.1"/>
    </source>
</evidence>